<accession>A0A098QXH4</accession>
<keyword evidence="1" id="KW-0472">Membrane</keyword>
<dbReference type="Gene3D" id="2.60.40.10">
    <property type="entry name" value="Immunoglobulins"/>
    <property type="match status" value="1"/>
</dbReference>
<dbReference type="InterPro" id="IPR036116">
    <property type="entry name" value="FN3_sf"/>
</dbReference>
<gene>
    <name evidence="2" type="ORF">DC28_11990</name>
</gene>
<sequence length="291" mass="31169">MKPERFLEVTMRILKTLGQGAVTVLLVLAMVGCGLFGSDPDPITGVKAVANSVDFITVSWDAMEDADEYTVFVSESASESGRESIGSTSGTTMVYSEGTPGTTYYFHVEYKLTGESYYADVPSFEFASAVFPEPSPGIDSVSISLPDGLPTSTAWNGVEVTWDLKGDATAVSKFQVSLKYEGQSEFVKFNAGGTFGDGPIDETYTYLAKNDDGSFTLTYNLGLTYVDDNGVTYNKDGRTTSIKVEALDAAGTVLNSVTETKTMELFDRIRALGHSRSGDTLTLAFTAPSLA</sequence>
<reference evidence="2 3" key="1">
    <citation type="submission" date="2014-05" db="EMBL/GenBank/DDBJ databases">
        <title>De novo Genome Sequence of Spirocheata sp.</title>
        <authorList>
            <person name="Shivani Y."/>
            <person name="Subhash Y."/>
            <person name="Tushar L."/>
            <person name="Sasikala C."/>
            <person name="Ramana C.V."/>
        </authorList>
    </citation>
    <scope>NUCLEOTIDE SEQUENCE [LARGE SCALE GENOMIC DNA]</scope>
    <source>
        <strain evidence="2 3">JC230</strain>
    </source>
</reference>
<organism evidence="2 3">
    <name type="scientific">Spirochaeta lutea</name>
    <dbReference type="NCBI Taxonomy" id="1480694"/>
    <lineage>
        <taxon>Bacteria</taxon>
        <taxon>Pseudomonadati</taxon>
        <taxon>Spirochaetota</taxon>
        <taxon>Spirochaetia</taxon>
        <taxon>Spirochaetales</taxon>
        <taxon>Spirochaetaceae</taxon>
        <taxon>Spirochaeta</taxon>
    </lineage>
</organism>
<evidence type="ECO:0000256" key="1">
    <source>
        <dbReference type="SAM" id="Phobius"/>
    </source>
</evidence>
<keyword evidence="1" id="KW-0812">Transmembrane</keyword>
<dbReference type="InterPro" id="IPR003961">
    <property type="entry name" value="FN3_dom"/>
</dbReference>
<dbReference type="CDD" id="cd00063">
    <property type="entry name" value="FN3"/>
    <property type="match status" value="1"/>
</dbReference>
<feature type="transmembrane region" description="Helical" evidence="1">
    <location>
        <begin position="20"/>
        <end position="37"/>
    </location>
</feature>
<evidence type="ECO:0000313" key="3">
    <source>
        <dbReference type="Proteomes" id="UP000029692"/>
    </source>
</evidence>
<name>A0A098QXH4_9SPIO</name>
<dbReference type="PROSITE" id="PS51257">
    <property type="entry name" value="PROKAR_LIPOPROTEIN"/>
    <property type="match status" value="1"/>
</dbReference>
<dbReference type="SUPFAM" id="SSF49265">
    <property type="entry name" value="Fibronectin type III"/>
    <property type="match status" value="1"/>
</dbReference>
<comment type="caution">
    <text evidence="2">The sequence shown here is derived from an EMBL/GenBank/DDBJ whole genome shotgun (WGS) entry which is preliminary data.</text>
</comment>
<evidence type="ECO:0008006" key="4">
    <source>
        <dbReference type="Google" id="ProtNLM"/>
    </source>
</evidence>
<dbReference type="Proteomes" id="UP000029692">
    <property type="component" value="Unassembled WGS sequence"/>
</dbReference>
<evidence type="ECO:0000313" key="2">
    <source>
        <dbReference type="EMBL" id="KGE71182.1"/>
    </source>
</evidence>
<dbReference type="AlphaFoldDB" id="A0A098QXH4"/>
<proteinExistence type="predicted"/>
<keyword evidence="1" id="KW-1133">Transmembrane helix</keyword>
<keyword evidence="3" id="KW-1185">Reference proteome</keyword>
<protein>
    <recommendedName>
        <fullName evidence="4">Fibronectin type-III domain-containing protein</fullName>
    </recommendedName>
</protein>
<dbReference type="InterPro" id="IPR013783">
    <property type="entry name" value="Ig-like_fold"/>
</dbReference>
<dbReference type="EMBL" id="JNUP01000067">
    <property type="protein sequence ID" value="KGE71182.1"/>
    <property type="molecule type" value="Genomic_DNA"/>
</dbReference>